<gene>
    <name evidence="1" type="ORF">IU514_00765</name>
</gene>
<evidence type="ECO:0000313" key="2">
    <source>
        <dbReference type="Proteomes" id="UP001429984"/>
    </source>
</evidence>
<dbReference type="Gene3D" id="3.10.129.10">
    <property type="entry name" value="Hotdog Thioesterase"/>
    <property type="match status" value="1"/>
</dbReference>
<protein>
    <submittedName>
        <fullName evidence="1">DUF4442 domain-containing protein</fullName>
    </submittedName>
</protein>
<sequence>MTANVLAMYRRITRWPAGHWLFSRAVCLKAPYFATIAPRFVSLEPGRCEVRIRDRRRVHNHIGTVHAIALCNLAELSAGVMTDASIPASMRWIPKGMTVEYLKKATGTLHGVATPDIPLVEASAGYDLPVSVAVTDTAGDTVFRARIAMWISPRK</sequence>
<name>A0ABS0B452_9GAMM</name>
<dbReference type="InterPro" id="IPR027961">
    <property type="entry name" value="DUF4442"/>
</dbReference>
<dbReference type="CDD" id="cd03443">
    <property type="entry name" value="PaaI_thioesterase"/>
    <property type="match status" value="1"/>
</dbReference>
<evidence type="ECO:0000313" key="1">
    <source>
        <dbReference type="EMBL" id="MBF6022548.1"/>
    </source>
</evidence>
<dbReference type="SUPFAM" id="SSF54637">
    <property type="entry name" value="Thioesterase/thiol ester dehydrase-isomerase"/>
    <property type="match status" value="1"/>
</dbReference>
<dbReference type="Proteomes" id="UP001429984">
    <property type="component" value="Unassembled WGS sequence"/>
</dbReference>
<proteinExistence type="predicted"/>
<accession>A0ABS0B452</accession>
<reference evidence="1 2" key="1">
    <citation type="submission" date="2020-11" db="EMBL/GenBank/DDBJ databases">
        <title>Draft Genome Sequence and Secondary Metabolite Biosynthetic Potential of the Lysobacter niastensis Type strain DSM 18481.</title>
        <authorList>
            <person name="Turrini P."/>
            <person name="Artuso I."/>
            <person name="Tescari M."/>
            <person name="Lugli G.A."/>
            <person name="Frangipani E."/>
            <person name="Ventura M."/>
            <person name="Visca P."/>
        </authorList>
    </citation>
    <scope>NUCLEOTIDE SEQUENCE [LARGE SCALE GENOMIC DNA]</scope>
    <source>
        <strain evidence="1 2">DSM 18481</strain>
    </source>
</reference>
<comment type="caution">
    <text evidence="1">The sequence shown here is derived from an EMBL/GenBank/DDBJ whole genome shotgun (WGS) entry which is preliminary data.</text>
</comment>
<dbReference type="RefSeq" id="WP_194929161.1">
    <property type="nucleotide sequence ID" value="NZ_JADLZT010000001.1"/>
</dbReference>
<organism evidence="1 2">
    <name type="scientific">Lysobacter niastensis</name>
    <dbReference type="NCBI Taxonomy" id="380629"/>
    <lineage>
        <taxon>Bacteria</taxon>
        <taxon>Pseudomonadati</taxon>
        <taxon>Pseudomonadota</taxon>
        <taxon>Gammaproteobacteria</taxon>
        <taxon>Lysobacterales</taxon>
        <taxon>Lysobacteraceae</taxon>
        <taxon>Lysobacter</taxon>
    </lineage>
</organism>
<dbReference type="InterPro" id="IPR029069">
    <property type="entry name" value="HotDog_dom_sf"/>
</dbReference>
<dbReference type="Pfam" id="PF14539">
    <property type="entry name" value="DUF4442"/>
    <property type="match status" value="1"/>
</dbReference>
<keyword evidence="2" id="KW-1185">Reference proteome</keyword>
<dbReference type="EMBL" id="JADLZT010000001">
    <property type="protein sequence ID" value="MBF6022548.1"/>
    <property type="molecule type" value="Genomic_DNA"/>
</dbReference>